<dbReference type="RefSeq" id="WP_211799737.1">
    <property type="nucleotide sequence ID" value="NZ_JAGSCS010000002.1"/>
</dbReference>
<feature type="short sequence motif" description="HXTX 1" evidence="2">
    <location>
        <begin position="45"/>
        <end position="48"/>
    </location>
</feature>
<dbReference type="AlphaFoldDB" id="A0A941CPW5"/>
<accession>A0A941CPW5</accession>
<evidence type="ECO:0000256" key="2">
    <source>
        <dbReference type="HAMAP-Rule" id="MF_01940"/>
    </source>
</evidence>
<dbReference type="InterPro" id="IPR009097">
    <property type="entry name" value="Cyclic_Pdiesterase"/>
</dbReference>
<keyword evidence="1 2" id="KW-0378">Hydrolase</keyword>
<evidence type="ECO:0000313" key="4">
    <source>
        <dbReference type="Proteomes" id="UP000675379"/>
    </source>
</evidence>
<dbReference type="NCBIfam" id="TIGR02258">
    <property type="entry name" value="2_5_ligase"/>
    <property type="match status" value="1"/>
</dbReference>
<dbReference type="GO" id="GO:0004113">
    <property type="term" value="F:2',3'-cyclic-nucleotide 3'-phosphodiesterase activity"/>
    <property type="evidence" value="ECO:0007669"/>
    <property type="project" value="InterPro"/>
</dbReference>
<dbReference type="PANTHER" id="PTHR35561:SF1">
    <property type="entry name" value="RNA 2',3'-CYCLIC PHOSPHODIESTERASE"/>
    <property type="match status" value="1"/>
</dbReference>
<keyword evidence="4" id="KW-1185">Reference proteome</keyword>
<comment type="function">
    <text evidence="2">Hydrolyzes RNA 2',3'-cyclic phosphodiester to an RNA 2'-phosphomonoester.</text>
</comment>
<dbReference type="Proteomes" id="UP000675379">
    <property type="component" value="Unassembled WGS sequence"/>
</dbReference>
<comment type="catalytic activity">
    <reaction evidence="2">
        <text>a 3'-end 2',3'-cyclophospho-ribonucleotide-RNA + H2O = a 3'-end 2'-phospho-ribonucleotide-RNA + H(+)</text>
        <dbReference type="Rhea" id="RHEA:11828"/>
        <dbReference type="Rhea" id="RHEA-COMP:10464"/>
        <dbReference type="Rhea" id="RHEA-COMP:17353"/>
        <dbReference type="ChEBI" id="CHEBI:15377"/>
        <dbReference type="ChEBI" id="CHEBI:15378"/>
        <dbReference type="ChEBI" id="CHEBI:83064"/>
        <dbReference type="ChEBI" id="CHEBI:173113"/>
        <dbReference type="EC" id="3.1.4.58"/>
    </reaction>
</comment>
<dbReference type="GO" id="GO:0008664">
    <property type="term" value="F:RNA 2',3'-cyclic 3'-phosphodiesterase activity"/>
    <property type="evidence" value="ECO:0007669"/>
    <property type="project" value="UniProtKB-EC"/>
</dbReference>
<organism evidence="3 4">
    <name type="scientific">Proteiniclasticum sediminis</name>
    <dbReference type="NCBI Taxonomy" id="2804028"/>
    <lineage>
        <taxon>Bacteria</taxon>
        <taxon>Bacillati</taxon>
        <taxon>Bacillota</taxon>
        <taxon>Clostridia</taxon>
        <taxon>Eubacteriales</taxon>
        <taxon>Clostridiaceae</taxon>
        <taxon>Proteiniclasticum</taxon>
    </lineage>
</organism>
<dbReference type="Pfam" id="PF13563">
    <property type="entry name" value="2_5_RNA_ligase2"/>
    <property type="match status" value="1"/>
</dbReference>
<reference evidence="3" key="1">
    <citation type="submission" date="2021-04" db="EMBL/GenBank/DDBJ databases">
        <title>Proteiniclasticum sedimins sp. nov., an obligate anaerobic bacterium isolated from anaerobic sludge.</title>
        <authorList>
            <person name="Liu J."/>
        </authorList>
    </citation>
    <scope>NUCLEOTIDE SEQUENCE</scope>
    <source>
        <strain evidence="3">BAD-10</strain>
    </source>
</reference>
<comment type="similarity">
    <text evidence="2">Belongs to the 2H phosphoesterase superfamily. ThpR family.</text>
</comment>
<proteinExistence type="inferred from homology"/>
<comment type="caution">
    <text evidence="3">The sequence shown here is derived from an EMBL/GenBank/DDBJ whole genome shotgun (WGS) entry which is preliminary data.</text>
</comment>
<name>A0A941CPW5_9CLOT</name>
<feature type="active site" description="Proton donor" evidence="2">
    <location>
        <position position="45"/>
    </location>
</feature>
<dbReference type="HAMAP" id="MF_01940">
    <property type="entry name" value="RNA_CPDase"/>
    <property type="match status" value="1"/>
</dbReference>
<gene>
    <name evidence="3" type="primary">thpR</name>
    <name evidence="3" type="ORF">KCG48_02605</name>
</gene>
<protein>
    <recommendedName>
        <fullName evidence="2">RNA 2',3'-cyclic phosphodiesterase</fullName>
        <shortName evidence="2">RNA 2',3'-CPDase</shortName>
        <ecNumber evidence="2">3.1.4.58</ecNumber>
    </recommendedName>
</protein>
<dbReference type="PANTHER" id="PTHR35561">
    <property type="entry name" value="RNA 2',3'-CYCLIC PHOSPHODIESTERASE"/>
    <property type="match status" value="1"/>
</dbReference>
<evidence type="ECO:0000256" key="1">
    <source>
        <dbReference type="ARBA" id="ARBA00022801"/>
    </source>
</evidence>
<dbReference type="InterPro" id="IPR004175">
    <property type="entry name" value="RNA_CPDase"/>
</dbReference>
<feature type="short sequence motif" description="HXTX 2" evidence="2">
    <location>
        <begin position="129"/>
        <end position="132"/>
    </location>
</feature>
<dbReference type="EC" id="3.1.4.58" evidence="2"/>
<dbReference type="SUPFAM" id="SSF55144">
    <property type="entry name" value="LigT-like"/>
    <property type="match status" value="1"/>
</dbReference>
<dbReference type="Gene3D" id="3.90.1140.10">
    <property type="entry name" value="Cyclic phosphodiesterase"/>
    <property type="match status" value="1"/>
</dbReference>
<dbReference type="EMBL" id="JAGSCS010000002">
    <property type="protein sequence ID" value="MBR0575223.1"/>
    <property type="molecule type" value="Genomic_DNA"/>
</dbReference>
<evidence type="ECO:0000313" key="3">
    <source>
        <dbReference type="EMBL" id="MBR0575223.1"/>
    </source>
</evidence>
<feature type="active site" description="Proton acceptor" evidence="2">
    <location>
        <position position="129"/>
    </location>
</feature>
<sequence>MTTENARLFIGIGLPKEHQDRLAEMAQRLLGELSQGNVTRTGNFHLTLKFLGETPRDRIPQMKAAIQVAAEKSDAFVLTLGTLGYFSKGRERIYWLGGEPSRALSQLKENLDQALGDEGEPAEEIFTSHVTLIRRGIPAKDKSWKEVQERINPQELTHGVDRVVLFESTRINGLITYVPLAEFQLK</sequence>